<protein>
    <submittedName>
        <fullName evidence="1">Uncharacterized protein</fullName>
    </submittedName>
</protein>
<name>A0A834MIJ7_RHYFE</name>
<sequence length="106" mass="12040">MHDREETRTEKNIYNQQPGEGLFPNVKPLQNWRSNGNCHAFTSRHSVLPTDAVGIRQKMQFQCISTENLSIYLGFANGVDIIETITVSQLQRNGIKIICTRAGHVR</sequence>
<comment type="caution">
    <text evidence="1">The sequence shown here is derived from an EMBL/GenBank/DDBJ whole genome shotgun (WGS) entry which is preliminary data.</text>
</comment>
<keyword evidence="2" id="KW-1185">Reference proteome</keyword>
<gene>
    <name evidence="1" type="ORF">GWI33_023192</name>
</gene>
<accession>A0A834MIJ7</accession>
<evidence type="ECO:0000313" key="1">
    <source>
        <dbReference type="EMBL" id="KAF7283696.1"/>
    </source>
</evidence>
<dbReference type="EMBL" id="JAACXV010000091">
    <property type="protein sequence ID" value="KAF7283696.1"/>
    <property type="molecule type" value="Genomic_DNA"/>
</dbReference>
<reference evidence="1" key="1">
    <citation type="submission" date="2020-08" db="EMBL/GenBank/DDBJ databases">
        <title>Genome sequencing and assembly of the red palm weevil Rhynchophorus ferrugineus.</title>
        <authorList>
            <person name="Dias G.B."/>
            <person name="Bergman C.M."/>
            <person name="Manee M."/>
        </authorList>
    </citation>
    <scope>NUCLEOTIDE SEQUENCE</scope>
    <source>
        <strain evidence="1">AA-2017</strain>
        <tissue evidence="1">Whole larva</tissue>
    </source>
</reference>
<dbReference type="AlphaFoldDB" id="A0A834MIJ7"/>
<proteinExistence type="predicted"/>
<dbReference type="Proteomes" id="UP000625711">
    <property type="component" value="Unassembled WGS sequence"/>
</dbReference>
<evidence type="ECO:0000313" key="2">
    <source>
        <dbReference type="Proteomes" id="UP000625711"/>
    </source>
</evidence>
<organism evidence="1 2">
    <name type="scientific">Rhynchophorus ferrugineus</name>
    <name type="common">Red palm weevil</name>
    <name type="synonym">Curculio ferrugineus</name>
    <dbReference type="NCBI Taxonomy" id="354439"/>
    <lineage>
        <taxon>Eukaryota</taxon>
        <taxon>Metazoa</taxon>
        <taxon>Ecdysozoa</taxon>
        <taxon>Arthropoda</taxon>
        <taxon>Hexapoda</taxon>
        <taxon>Insecta</taxon>
        <taxon>Pterygota</taxon>
        <taxon>Neoptera</taxon>
        <taxon>Endopterygota</taxon>
        <taxon>Coleoptera</taxon>
        <taxon>Polyphaga</taxon>
        <taxon>Cucujiformia</taxon>
        <taxon>Curculionidae</taxon>
        <taxon>Dryophthorinae</taxon>
        <taxon>Rhynchophorus</taxon>
    </lineage>
</organism>